<gene>
    <name evidence="2" type="ORF">DHOM_06720</name>
</gene>
<comment type="caution">
    <text evidence="2">The sequence shown here is derived from an EMBL/GenBank/DDBJ whole genome shotgun (WGS) entry which is preliminary data.</text>
</comment>
<feature type="transmembrane region" description="Helical" evidence="1">
    <location>
        <begin position="2043"/>
        <end position="2071"/>
    </location>
</feature>
<evidence type="ECO:0000313" key="2">
    <source>
        <dbReference type="EMBL" id="KDS93310.1"/>
    </source>
</evidence>
<dbReference type="EMBL" id="JDRS01000008">
    <property type="protein sequence ID" value="KDS93310.1"/>
    <property type="molecule type" value="Genomic_DNA"/>
</dbReference>
<sequence>MVDFPSAVIQARATGKRVEVTAERSESSSTWVNADGSVTTEQFAAPVRFKNDKGEWTSFNTDLVEKADGSLAPTSVPEGVVLAGEVKGTDAQPAEVASLSGGAADSQIAVTWPDSLGAPRVEGPTATYAKAWPGIDLQVTATRDGFEQSFIIADRTAAESYAADQSGSLVTWDVPLSIPEGVTAREITGERVEFVDAAGNVVSRFEAPMAWDAFVDVKSREHTQHTGVSVQLVEQEATAVTLRLSLSREWLLDEARVFPVTVDPVYASATTRPTFDAFVQSNVSSDRSSERELKAGTYDGSAKARSFLTFSTASFKGLKVQSASLKLYESWSYSCRPTALEVWSTNAVATSAVRWRAQPGLVAKQGSVTVAKGHSSSCAAGWVSIPITGLAQSWATSSAGSASLALKAASETDVNGWKRFASMESTTPPSIVFTYDRKPNVAAVPTVAGTTTYGADTYVASKRPVVSTVGTDPDGNSMRANIEVHTSTAGTTDSFVTKCATGLGASGSTLSCTLPADLPDNKTLYVRAKVVDELGVWSASWSGWKTIKTAQAKPAAPTITCQSYSNGSWTTNVPGANVPCTITAPVLTGNNQAVQLDYRIDGATVAATVAVTAGKSVTVSLPKTAGGHQIRARVSTASRLTSDAGVFTAGWGGPALYSPGRLEASNGEFKVLAKAPPRTANEMTVSAQMQWRPSGSNDTWINAGSATAVTGALGKETVFTGTFDAAAALAAANKASRGPVRMDFQVCFTYSGVKTPMCTGGVAPTVVVRVPHAFGDGYPTTDVETGQVALYTGEFQTSDTDVTVPGYGSDITLSRSHLSFTGSGDVKAWPVDPVTGIFGPGFTANLEGDDSAGLAGVEVIDQRMSDGSIALMGEDGDALVFVNPSGKRETVTGTLVPGTTDTELSGVTAKITGTAAAPTLVVTEDDGTVTTFQPTTGGAGKNLDFRPVSIAAVGDGSSTTFGYDATTGVVTRIVAPLPDGLAAGACPPSGVLQPGCRAVELAYTSVTDPNGMSVQRLAKASATLFDPATNQMVTTPVTTYTYDSLTRLSSVTDVRSGLKTTYTWDGASTRLKTITPSGLAGYTMNYAPNPDPSIPTMMVKNVQRDGQTTGAPPVQIASIVYNVATSGAGLPDLSRAGVKAWVKEADGTPEFDAQVPVNGYAVFGSDHPVNALVGKDVPAADMQYASLSYINADAYTINTASYGAGAWQIDATWYDAKGNVVRTLDENAVNTTLADPDMSQAQVDDLSEQTVYNAEIKDTAGNVLVPAGSRVEETFGPARDVMLNDGSTARVRPHSRTIYDEGAPNNGINAATGQPYSLATTVISDAVTTGSGPDAVSVVEAVSTIKNGYNPLDGSAVTSPTSGWTLGTPTTVTDNAGRVTKQIFDPRGKVVTTIAPTSNGDDAGTTRTIYYTAGPNAADASCGNTAQAKAWAGEVCRTFPASAPSEGPSMPSSKVTGYDYWLAPTTTVETSGAATRTSSVKYDAAGRAIYTKTSTSGLAGSVPMDAIFTQYNQATGLVDAVGVANSAGTGIAGAKQSYTYDAWGKQITSTNQLGDVTTTTYDAKARVTSVDDGKGVTSFEYDGTDANGKAERRGLVTKQTVTRGSSSPLTYAAAYDAAGAMTTETLPGGITVTHELNEAGEETGLTYTGRVTDPETGVAAPGVWFSWSQTNDVSGRVRTDSSTFSTAIATTAGLAPDVDVTEVLDASPLDFDHRYTYDKAGNLAKVEDLTGLPVGEATVSPYVVREYTFTAKGARAGVKETIRADGTPTGAATTGKTQTLTYDTADRPTGGYVYDLFGRQTTLPAAHAPNPSEGNISLAYFDSDLPQKITQGDTTTTFTLDVSARRLVQTTVTPAGSTTTTRHYADDSDNPAWVDVKEPNGAVETTRFTGSISGDLGATIKTDGVAELTLPNIHGDIVTTVPISATATADTPAEAIAGWAGYKEYGEAIDPTQAGTVGGPIGYGWLGAKERSTTDATAGLTLMGVRLYNQATGNFTSTDPVPGGNSTTYNYPTDPINQHDLDGKKGWWKRNWRKVVGGGATVLAIGGMFACGVSVVCGAIVGGVAAGAGYLSKHYGRKSFSKWGLASSVVGGGALGFFSFTKFVRNGNNLLRVGRTSKGAPWRISGGPSLKHYKRLSTSAKKKLRNRGSFHFERKWGGWRNHRTGKEVETWNFRKKG</sequence>
<keyword evidence="1" id="KW-0472">Membrane</keyword>
<keyword evidence="1" id="KW-1133">Transmembrane helix</keyword>
<evidence type="ECO:0000313" key="3">
    <source>
        <dbReference type="Proteomes" id="UP000030182"/>
    </source>
</evidence>
<accession>A0ABR4SJD7</accession>
<feature type="transmembrane region" description="Helical" evidence="1">
    <location>
        <begin position="2083"/>
        <end position="2100"/>
    </location>
</feature>
<protein>
    <recommendedName>
        <fullName evidence="4">Type IV secretion protein Rhs</fullName>
    </recommendedName>
</protein>
<dbReference type="NCBIfam" id="NF033679">
    <property type="entry name" value="DNRLRE_dom"/>
    <property type="match status" value="1"/>
</dbReference>
<keyword evidence="1" id="KW-0812">Transmembrane</keyword>
<keyword evidence="3" id="KW-1185">Reference proteome</keyword>
<dbReference type="Gene3D" id="2.180.10.10">
    <property type="entry name" value="RHS repeat-associated core"/>
    <property type="match status" value="2"/>
</dbReference>
<proteinExistence type="predicted"/>
<evidence type="ECO:0000256" key="1">
    <source>
        <dbReference type="SAM" id="Phobius"/>
    </source>
</evidence>
<evidence type="ECO:0008006" key="4">
    <source>
        <dbReference type="Google" id="ProtNLM"/>
    </source>
</evidence>
<reference evidence="2 3" key="1">
    <citation type="submission" date="2014-01" db="EMBL/GenBank/DDBJ databases">
        <title>Draft genome sequence of the multidrug-resistant clinical isolate Dermabacter hominis 1368.</title>
        <authorList>
            <person name="Albersmeier A."/>
            <person name="Bomholt C."/>
            <person name="Glaub A."/>
            <person name="Ruckert C."/>
            <person name="Soriano F."/>
            <person name="Fernandez-Natal I."/>
            <person name="Tauch A."/>
        </authorList>
    </citation>
    <scope>NUCLEOTIDE SEQUENCE [LARGE SCALE GENOMIC DNA]</scope>
    <source>
        <strain evidence="2 3">1368</strain>
    </source>
</reference>
<name>A0ABR4SJD7_9MICO</name>
<dbReference type="Proteomes" id="UP000030182">
    <property type="component" value="Unassembled WGS sequence"/>
</dbReference>
<organism evidence="2 3">
    <name type="scientific">Dermabacter hominis 1368</name>
    <dbReference type="NCBI Taxonomy" id="1450519"/>
    <lineage>
        <taxon>Bacteria</taxon>
        <taxon>Bacillati</taxon>
        <taxon>Actinomycetota</taxon>
        <taxon>Actinomycetes</taxon>
        <taxon>Micrococcales</taxon>
        <taxon>Dermabacteraceae</taxon>
        <taxon>Dermabacter</taxon>
    </lineage>
</organism>